<dbReference type="InterPro" id="IPR001501">
    <property type="entry name" value="Ni-dep_hyd_lsu"/>
</dbReference>
<keyword evidence="6" id="KW-0560">Oxidoreductase</keyword>
<dbReference type="SUPFAM" id="SSF56762">
    <property type="entry name" value="HydB/Nqo4-like"/>
    <property type="match status" value="1"/>
</dbReference>
<gene>
    <name evidence="8" type="ORF">A2527_14325</name>
</gene>
<sequence>MSQTQTILGPFGRIEGDLEIRLEPRENQVGAAFVTAPMFRGFETMLEGRAPLDALVIAPRVCGICSVAQSLAARSALAGLTDLRLPRNAERVFNLMQAIENTSDLLSHFYLYLAPELQRQGYKDRKWFAQAKRFALGTEPYKKAVAARNGLLGMLAPLAGKWPHSLSMLPGGLTKTIGASERAGLLDHLGEFEAFVSAQVFGGGLQAFINLKNTAQLADWALEYQHTDLGLFIQIGLEEGWERLGLIKTPLLSYGAYFEAGFPLFAGGVWKNQVEAFDWNQITEDLASSWLDGPFEPLSPAQGVTRLDAEREGAYSYAKAPRYQGQVVSVGPWARQVIDGQPLARALNQTWGSGVLSRVLARWIELGRLLPQMRQWLEQIEPDQPFYHSGNLMIKDGQSFGLIEAARGSLGHFLEIEGGRITRYQILAPTSWNFSPRDQTGQPGPAEQALVGLPLFKGKPGPELGLVIRSFDPCMQCQVH</sequence>
<dbReference type="PANTHER" id="PTHR42958:SF4">
    <property type="entry name" value="HYDROGENASE EXPRESSION_FORMATION PROTEIN HUPK"/>
    <property type="match status" value="1"/>
</dbReference>
<comment type="cofactor">
    <cofactor evidence="1 7">
        <name>Ni(2+)</name>
        <dbReference type="ChEBI" id="CHEBI:49786"/>
    </cofactor>
</comment>
<feature type="binding site" evidence="7">
    <location>
        <position position="426"/>
    </location>
    <ligand>
        <name>Mg(2+)</name>
        <dbReference type="ChEBI" id="CHEBI:18420"/>
    </ligand>
</feature>
<feature type="binding site" evidence="7">
    <location>
        <position position="62"/>
    </location>
    <ligand>
        <name>Mg(2+)</name>
        <dbReference type="ChEBI" id="CHEBI:18420"/>
    </ligand>
</feature>
<dbReference type="EMBL" id="MFNE01000053">
    <property type="protein sequence ID" value="OGG93098.1"/>
    <property type="molecule type" value="Genomic_DNA"/>
</dbReference>
<feature type="binding site" evidence="7">
    <location>
        <position position="474"/>
    </location>
    <ligand>
        <name>Ni(2+)</name>
        <dbReference type="ChEBI" id="CHEBI:49786"/>
    </ligand>
</feature>
<evidence type="ECO:0008006" key="10">
    <source>
        <dbReference type="Google" id="ProtNLM"/>
    </source>
</evidence>
<name>A0A1F6G4Q8_9PROT</name>
<keyword evidence="7" id="KW-0408">Iron</keyword>
<feature type="binding site" evidence="7">
    <location>
        <position position="43"/>
    </location>
    <ligand>
        <name>Mg(2+)</name>
        <dbReference type="ChEBI" id="CHEBI:18420"/>
    </ligand>
</feature>
<evidence type="ECO:0000256" key="3">
    <source>
        <dbReference type="ARBA" id="ARBA00009292"/>
    </source>
</evidence>
<dbReference type="AlphaFoldDB" id="A0A1F6G4Q8"/>
<evidence type="ECO:0000256" key="7">
    <source>
        <dbReference type="PIRSR" id="PIRSR601501-1"/>
    </source>
</evidence>
<dbReference type="GO" id="GO:0008901">
    <property type="term" value="F:ferredoxin hydrogenase activity"/>
    <property type="evidence" value="ECO:0007669"/>
    <property type="project" value="InterPro"/>
</dbReference>
<evidence type="ECO:0000313" key="8">
    <source>
        <dbReference type="EMBL" id="OGG93098.1"/>
    </source>
</evidence>
<dbReference type="Gene3D" id="1.10.645.10">
    <property type="entry name" value="Cytochrome-c3 Hydrogenase, chain B"/>
    <property type="match status" value="1"/>
</dbReference>
<accession>A0A1F6G4Q8</accession>
<keyword evidence="5 7" id="KW-0479">Metal-binding</keyword>
<evidence type="ECO:0000256" key="1">
    <source>
        <dbReference type="ARBA" id="ARBA00001967"/>
    </source>
</evidence>
<comment type="similarity">
    <text evidence="3">Belongs to the [NiFe]/[NiFeSe] hydrogenase large subunit family.</text>
</comment>
<evidence type="ECO:0000313" key="9">
    <source>
        <dbReference type="Proteomes" id="UP000178449"/>
    </source>
</evidence>
<evidence type="ECO:0000256" key="5">
    <source>
        <dbReference type="ARBA" id="ARBA00022723"/>
    </source>
</evidence>
<dbReference type="Proteomes" id="UP000178449">
    <property type="component" value="Unassembled WGS sequence"/>
</dbReference>
<comment type="subcellular location">
    <subcellularLocation>
        <location evidence="2">Cell envelope</location>
    </subcellularLocation>
</comment>
<dbReference type="InterPro" id="IPR029014">
    <property type="entry name" value="NiFe-Hase_large"/>
</dbReference>
<dbReference type="Pfam" id="PF00374">
    <property type="entry name" value="NiFeSe_Hases"/>
    <property type="match status" value="2"/>
</dbReference>
<dbReference type="GO" id="GO:0030313">
    <property type="term" value="C:cell envelope"/>
    <property type="evidence" value="ECO:0007669"/>
    <property type="project" value="UniProtKB-SubCell"/>
</dbReference>
<protein>
    <recommendedName>
        <fullName evidence="10">HupV protein</fullName>
    </recommendedName>
</protein>
<evidence type="ECO:0000256" key="2">
    <source>
        <dbReference type="ARBA" id="ARBA00004196"/>
    </source>
</evidence>
<keyword evidence="4 7" id="KW-0533">Nickel</keyword>
<comment type="caution">
    <text evidence="8">The sequence shown here is derived from an EMBL/GenBank/DDBJ whole genome shotgun (WGS) entry which is preliminary data.</text>
</comment>
<comment type="cofactor">
    <cofactor evidence="7">
        <name>Fe cation</name>
        <dbReference type="ChEBI" id="CHEBI:24875"/>
    </cofactor>
</comment>
<reference evidence="8 9" key="1">
    <citation type="journal article" date="2016" name="Nat. Commun.">
        <title>Thousands of microbial genomes shed light on interconnected biogeochemical processes in an aquifer system.</title>
        <authorList>
            <person name="Anantharaman K."/>
            <person name="Brown C.T."/>
            <person name="Hug L.A."/>
            <person name="Sharon I."/>
            <person name="Castelle C.J."/>
            <person name="Probst A.J."/>
            <person name="Thomas B.C."/>
            <person name="Singh A."/>
            <person name="Wilkins M.J."/>
            <person name="Karaoz U."/>
            <person name="Brodie E.L."/>
            <person name="Williams K.H."/>
            <person name="Hubbard S.S."/>
            <person name="Banfield J.F."/>
        </authorList>
    </citation>
    <scope>NUCLEOTIDE SEQUENCE [LARGE SCALE GENOMIC DNA]</scope>
</reference>
<dbReference type="InterPro" id="IPR050867">
    <property type="entry name" value="NiFe/NiFeSe_hydrgnase_LSU"/>
</dbReference>
<dbReference type="STRING" id="1817772.A2527_14325"/>
<keyword evidence="7" id="KW-0460">Magnesium</keyword>
<organism evidence="8 9">
    <name type="scientific">Candidatus Lambdaproteobacteria bacterium RIFOXYD2_FULL_50_16</name>
    <dbReference type="NCBI Taxonomy" id="1817772"/>
    <lineage>
        <taxon>Bacteria</taxon>
        <taxon>Pseudomonadati</taxon>
        <taxon>Pseudomonadota</taxon>
        <taxon>Candidatus Lambdaproteobacteria</taxon>
    </lineage>
</organism>
<proteinExistence type="inferred from homology"/>
<dbReference type="GO" id="GO:0016151">
    <property type="term" value="F:nickel cation binding"/>
    <property type="evidence" value="ECO:0007669"/>
    <property type="project" value="InterPro"/>
</dbReference>
<evidence type="ECO:0000256" key="4">
    <source>
        <dbReference type="ARBA" id="ARBA00022596"/>
    </source>
</evidence>
<feature type="binding site" evidence="7">
    <location>
        <position position="480"/>
    </location>
    <ligand>
        <name>Mg(2+)</name>
        <dbReference type="ChEBI" id="CHEBI:18420"/>
    </ligand>
</feature>
<feature type="binding site" evidence="7">
    <location>
        <position position="477"/>
    </location>
    <ligand>
        <name>Fe cation</name>
        <dbReference type="ChEBI" id="CHEBI:24875"/>
    </ligand>
</feature>
<dbReference type="InterPro" id="IPR018194">
    <property type="entry name" value="Ni-dep_hyd_lsu_Ni_BS"/>
</dbReference>
<evidence type="ECO:0000256" key="6">
    <source>
        <dbReference type="ARBA" id="ARBA00023002"/>
    </source>
</evidence>
<feature type="binding site" evidence="7">
    <location>
        <position position="65"/>
    </location>
    <ligand>
        <name>Ni(2+)</name>
        <dbReference type="ChEBI" id="CHEBI:49786"/>
    </ligand>
</feature>
<dbReference type="PANTHER" id="PTHR42958">
    <property type="entry name" value="HYDROGENASE-2 LARGE CHAIN"/>
    <property type="match status" value="1"/>
</dbReference>
<dbReference type="PROSITE" id="PS00507">
    <property type="entry name" value="NI_HGENASE_L_1"/>
    <property type="match status" value="1"/>
</dbReference>
<feature type="binding site" evidence="7">
    <location>
        <position position="65"/>
    </location>
    <ligand>
        <name>Fe cation</name>
        <dbReference type="ChEBI" id="CHEBI:24875"/>
    </ligand>
</feature>